<evidence type="ECO:0000313" key="2">
    <source>
        <dbReference type="EnsemblMetazoa" id="GAUT021977-PA"/>
    </source>
</evidence>
<evidence type="ECO:0000313" key="3">
    <source>
        <dbReference type="Proteomes" id="UP000078200"/>
    </source>
</evidence>
<protein>
    <submittedName>
        <fullName evidence="2">Uncharacterized protein</fullName>
    </submittedName>
</protein>
<keyword evidence="3" id="KW-1185">Reference proteome</keyword>
<feature type="region of interest" description="Disordered" evidence="1">
    <location>
        <begin position="55"/>
        <end position="96"/>
    </location>
</feature>
<dbReference type="AlphaFoldDB" id="A0A1A9V0P4"/>
<dbReference type="VEuPathDB" id="VectorBase:GAUT021977"/>
<accession>A0A1A9V0P4</accession>
<proteinExistence type="predicted"/>
<dbReference type="EnsemblMetazoa" id="GAUT021977-RA">
    <property type="protein sequence ID" value="GAUT021977-PA"/>
    <property type="gene ID" value="GAUT021977"/>
</dbReference>
<sequence length="165" mass="17828">MSYSTQAPCSMLVVIPFVFLHGREKRLRGNACRHVQALIKGIVTFEEARRREMAADTASEMVKPPIACKRDRLDNSSASSPGKPPKTPAGGTAGTPVELYSRRTQKEIALTVPVDESLAAVMRQNGHTPSCGFGTVLLRTNDKIAQAQNGLKYAIDDKEGLSGCI</sequence>
<organism evidence="2 3">
    <name type="scientific">Glossina austeni</name>
    <name type="common">Savannah tsetse fly</name>
    <dbReference type="NCBI Taxonomy" id="7395"/>
    <lineage>
        <taxon>Eukaryota</taxon>
        <taxon>Metazoa</taxon>
        <taxon>Ecdysozoa</taxon>
        <taxon>Arthropoda</taxon>
        <taxon>Hexapoda</taxon>
        <taxon>Insecta</taxon>
        <taxon>Pterygota</taxon>
        <taxon>Neoptera</taxon>
        <taxon>Endopterygota</taxon>
        <taxon>Diptera</taxon>
        <taxon>Brachycera</taxon>
        <taxon>Muscomorpha</taxon>
        <taxon>Hippoboscoidea</taxon>
        <taxon>Glossinidae</taxon>
        <taxon>Glossina</taxon>
    </lineage>
</organism>
<name>A0A1A9V0P4_GLOAU</name>
<evidence type="ECO:0000256" key="1">
    <source>
        <dbReference type="SAM" id="MobiDB-lite"/>
    </source>
</evidence>
<dbReference type="Proteomes" id="UP000078200">
    <property type="component" value="Unassembled WGS sequence"/>
</dbReference>
<reference evidence="2" key="1">
    <citation type="submission" date="2020-05" db="UniProtKB">
        <authorList>
            <consortium name="EnsemblMetazoa"/>
        </authorList>
    </citation>
    <scope>IDENTIFICATION</scope>
    <source>
        <strain evidence="2">TTRI</strain>
    </source>
</reference>